<keyword evidence="2" id="KW-1185">Reference proteome</keyword>
<sequence>THETPQAEQRATEAERQVAKLQSEVDRLEEREALQMQKELDEAEDELLSEKERYKGISEELDQTFAELTGY</sequence>
<evidence type="ECO:0000256" key="1">
    <source>
        <dbReference type="SAM" id="MobiDB-lite"/>
    </source>
</evidence>
<dbReference type="Proteomes" id="UP000095280">
    <property type="component" value="Unplaced"/>
</dbReference>
<feature type="region of interest" description="Disordered" evidence="1">
    <location>
        <begin position="1"/>
        <end position="21"/>
    </location>
</feature>
<evidence type="ECO:0000313" key="3">
    <source>
        <dbReference type="WBParaSite" id="snap_masked-unitig_21232-processed-gene-0.0-mRNA-1"/>
    </source>
</evidence>
<name>A0A1I8JND3_9PLAT</name>
<organism evidence="2 3">
    <name type="scientific">Macrostomum lignano</name>
    <dbReference type="NCBI Taxonomy" id="282301"/>
    <lineage>
        <taxon>Eukaryota</taxon>
        <taxon>Metazoa</taxon>
        <taxon>Spiralia</taxon>
        <taxon>Lophotrochozoa</taxon>
        <taxon>Platyhelminthes</taxon>
        <taxon>Rhabditophora</taxon>
        <taxon>Macrostomorpha</taxon>
        <taxon>Macrostomida</taxon>
        <taxon>Macrostomidae</taxon>
        <taxon>Macrostomum</taxon>
    </lineage>
</organism>
<dbReference type="AlphaFoldDB" id="A0A1I8JND3"/>
<accession>A0A1I8JND3</accession>
<proteinExistence type="predicted"/>
<dbReference type="WBParaSite" id="snap_masked-unitig_21232-processed-gene-0.0-mRNA-1">
    <property type="protein sequence ID" value="snap_masked-unitig_21232-processed-gene-0.0-mRNA-1"/>
    <property type="gene ID" value="snap_masked-unitig_21232-processed-gene-0.0"/>
</dbReference>
<evidence type="ECO:0000313" key="2">
    <source>
        <dbReference type="Proteomes" id="UP000095280"/>
    </source>
</evidence>
<dbReference type="SUPFAM" id="SSF57997">
    <property type="entry name" value="Tropomyosin"/>
    <property type="match status" value="2"/>
</dbReference>
<dbReference type="Gene3D" id="1.20.5.170">
    <property type="match status" value="2"/>
</dbReference>
<dbReference type="PANTHER" id="PTHR19269">
    <property type="entry name" value="TROPOMYOSIN"/>
    <property type="match status" value="1"/>
</dbReference>
<reference evidence="3" key="1">
    <citation type="submission" date="2016-11" db="UniProtKB">
        <authorList>
            <consortium name="WormBaseParasite"/>
        </authorList>
    </citation>
    <scope>IDENTIFICATION</scope>
</reference>
<protein>
    <submittedName>
        <fullName evidence="3">Tropomyosin</fullName>
    </submittedName>
</protein>